<comment type="similarity">
    <text evidence="1">Belongs to the protein kinase superfamily. ADCK protein kinase family.</text>
</comment>
<dbReference type="GO" id="GO:0004672">
    <property type="term" value="F:protein kinase activity"/>
    <property type="evidence" value="ECO:0007669"/>
    <property type="project" value="InterPro"/>
</dbReference>
<sequence>MRLTITRRIIIIRLVVSLVLDYWKVCRIDKRLEGEERAAALNRIYSNAGKRVRWTAFKLESIIVKIGQFLSMRGDILPHAFTEELTDLHDALPAATFSAVKPLLEKELNGNIYTVFKTFNEEPIAAASLAQVHKATLPDETVVAVKVIKPKMERFAHIDLNTIGLAAKVINRIPALRRKMNFVDMHREFTETIHRELDCHQELSHMERFSEMFTDNPNVKIPNVYKELSTKRILVMEFIEGARLTDHEILSKWQVDRTAIGETLLDAYFKQLLVYGFIHVDPHPGNLLILRDHRLCFLDFGMIDELTTDDVKTIRRLFQSIMLCDINGILLAFEDLGFLPPETNYKELIPMISLVLDRLDGGDGKQDSPELKQFVAGMKYFIKNSPIQLQAKYMFLLRGTGILITVLNQLAPDTNWLEILLRVGPPIFGTPTKSR</sequence>
<evidence type="ECO:0000256" key="1">
    <source>
        <dbReference type="ARBA" id="ARBA00009670"/>
    </source>
</evidence>
<dbReference type="InterPro" id="IPR050154">
    <property type="entry name" value="UbiB_kinase"/>
</dbReference>
<evidence type="ECO:0000259" key="2">
    <source>
        <dbReference type="PROSITE" id="PS50011"/>
    </source>
</evidence>
<evidence type="ECO:0000313" key="4">
    <source>
        <dbReference type="Proteomes" id="UP000027936"/>
    </source>
</evidence>
<comment type="caution">
    <text evidence="3">The sequence shown here is derived from an EMBL/GenBank/DDBJ whole genome shotgun (WGS) entry which is preliminary data.</text>
</comment>
<dbReference type="PANTHER" id="PTHR10566:SF113">
    <property type="entry name" value="PROTEIN ACTIVITY OF BC1 COMPLEX KINASE 7, CHLOROPLASTIC"/>
    <property type="match status" value="1"/>
</dbReference>
<dbReference type="PROSITE" id="PS50011">
    <property type="entry name" value="PROTEIN_KINASE_DOM"/>
    <property type="match status" value="1"/>
</dbReference>
<dbReference type="PANTHER" id="PTHR10566">
    <property type="entry name" value="CHAPERONE-ACTIVITY OF BC1 COMPLEX CABC1 -RELATED"/>
    <property type="match status" value="1"/>
</dbReference>
<dbReference type="SUPFAM" id="SSF56112">
    <property type="entry name" value="Protein kinase-like (PK-like)"/>
    <property type="match status" value="1"/>
</dbReference>
<dbReference type="GO" id="GO:0005524">
    <property type="term" value="F:ATP binding"/>
    <property type="evidence" value="ECO:0007669"/>
    <property type="project" value="InterPro"/>
</dbReference>
<feature type="domain" description="Protein kinase" evidence="2">
    <location>
        <begin position="101"/>
        <end position="435"/>
    </location>
</feature>
<dbReference type="Proteomes" id="UP000027936">
    <property type="component" value="Unassembled WGS sequence"/>
</dbReference>
<accession>A0A072NHL3</accession>
<evidence type="ECO:0000313" key="3">
    <source>
        <dbReference type="EMBL" id="KEF36737.1"/>
    </source>
</evidence>
<dbReference type="EMBL" id="JJRY01000022">
    <property type="protein sequence ID" value="KEF36737.1"/>
    <property type="molecule type" value="Genomic_DNA"/>
</dbReference>
<dbReference type="OrthoDB" id="9795390at2"/>
<proteinExistence type="inferred from homology"/>
<dbReference type="InterPro" id="IPR011009">
    <property type="entry name" value="Kinase-like_dom_sf"/>
</dbReference>
<protein>
    <submittedName>
        <fullName evidence="3">Putative unusual protein kinase</fullName>
    </submittedName>
</protein>
<dbReference type="AlphaFoldDB" id="A0A072NHL3"/>
<dbReference type="Gene3D" id="1.10.510.10">
    <property type="entry name" value="Transferase(Phosphotransferase) domain 1"/>
    <property type="match status" value="1"/>
</dbReference>
<keyword evidence="3" id="KW-0808">Transferase</keyword>
<dbReference type="PATRIC" id="fig|1348973.3.peg.3871"/>
<reference evidence="3 4" key="1">
    <citation type="submission" date="2014-04" db="EMBL/GenBank/DDBJ databases">
        <title>Draft genome sequence of Bacillus azotoformans MEV2011, a (co-) denitrifying strain unable to grow in the presence of oxygen.</title>
        <authorList>
            <person name="Nielsen M."/>
            <person name="Schreiber L."/>
            <person name="Finster K."/>
            <person name="Schramm A."/>
        </authorList>
    </citation>
    <scope>NUCLEOTIDE SEQUENCE [LARGE SCALE GENOMIC DNA]</scope>
    <source>
        <strain evidence="3 4">MEV2011</strain>
    </source>
</reference>
<dbReference type="Pfam" id="PF03109">
    <property type="entry name" value="ABC1"/>
    <property type="match status" value="1"/>
</dbReference>
<gene>
    <name evidence="3" type="ORF">M670_03988</name>
</gene>
<dbReference type="RefSeq" id="WP_035197645.1">
    <property type="nucleotide sequence ID" value="NZ_JJRY01000022.1"/>
</dbReference>
<organism evidence="3 4">
    <name type="scientific">Schinkia azotoformans MEV2011</name>
    <dbReference type="NCBI Taxonomy" id="1348973"/>
    <lineage>
        <taxon>Bacteria</taxon>
        <taxon>Bacillati</taxon>
        <taxon>Bacillota</taxon>
        <taxon>Bacilli</taxon>
        <taxon>Bacillales</taxon>
        <taxon>Bacillaceae</taxon>
        <taxon>Calidifontibacillus/Schinkia group</taxon>
        <taxon>Schinkia</taxon>
    </lineage>
</organism>
<dbReference type="InterPro" id="IPR004147">
    <property type="entry name" value="ABC1_dom"/>
</dbReference>
<keyword evidence="3" id="KW-0418">Kinase</keyword>
<name>A0A072NHL3_SCHAZ</name>
<dbReference type="InterPro" id="IPR000719">
    <property type="entry name" value="Prot_kinase_dom"/>
</dbReference>
<dbReference type="CDD" id="cd05121">
    <property type="entry name" value="ABC1_ADCK3-like"/>
    <property type="match status" value="1"/>
</dbReference>